<dbReference type="EMBL" id="KI926323">
    <property type="protein sequence ID" value="ETW38061.1"/>
    <property type="molecule type" value="Genomic_DNA"/>
</dbReference>
<evidence type="ECO:0000256" key="1">
    <source>
        <dbReference type="SAM" id="SignalP"/>
    </source>
</evidence>
<evidence type="ECO:0000313" key="3">
    <source>
        <dbReference type="Proteomes" id="UP000030708"/>
    </source>
</evidence>
<dbReference type="eggNOG" id="ENOG502SZ6M">
    <property type="taxonomic scope" value="Eukaryota"/>
</dbReference>
<proteinExistence type="predicted"/>
<name>A0A024WCV8_PLAFA</name>
<feature type="signal peptide" evidence="1">
    <location>
        <begin position="1"/>
        <end position="18"/>
    </location>
</feature>
<dbReference type="OrthoDB" id="366009at2759"/>
<protein>
    <recommendedName>
        <fullName evidence="4">Secreted ookinete protein</fullName>
    </recommendedName>
</protein>
<reference evidence="2 3" key="1">
    <citation type="submission" date="2013-02" db="EMBL/GenBank/DDBJ databases">
        <title>The Genome Annotation of Plasmodium falciparum Tanzania (2000708).</title>
        <authorList>
            <consortium name="The Broad Institute Genome Sequencing Platform"/>
            <consortium name="The Broad Institute Genome Sequencing Center for Infectious Disease"/>
            <person name="Neafsey D."/>
            <person name="Hoffman S."/>
            <person name="Volkman S."/>
            <person name="Rosenthal P."/>
            <person name="Walker B."/>
            <person name="Young S.K."/>
            <person name="Zeng Q."/>
            <person name="Gargeya S."/>
            <person name="Fitzgerald M."/>
            <person name="Haas B."/>
            <person name="Abouelleil A."/>
            <person name="Allen A.W."/>
            <person name="Alvarado L."/>
            <person name="Arachchi H.M."/>
            <person name="Berlin A.M."/>
            <person name="Chapman S.B."/>
            <person name="Gainer-Dewar J."/>
            <person name="Goldberg J."/>
            <person name="Griggs A."/>
            <person name="Gujja S."/>
            <person name="Hansen M."/>
            <person name="Howarth C."/>
            <person name="Imamovic A."/>
            <person name="Ireland A."/>
            <person name="Larimer J."/>
            <person name="McCowan C."/>
            <person name="Murphy C."/>
            <person name="Pearson M."/>
            <person name="Poon T.W."/>
            <person name="Priest M."/>
            <person name="Roberts A."/>
            <person name="Saif S."/>
            <person name="Shea T."/>
            <person name="Sisk P."/>
            <person name="Sykes S."/>
            <person name="Wortman J."/>
            <person name="Nusbaum C."/>
            <person name="Birren B."/>
        </authorList>
    </citation>
    <scope>NUCLEOTIDE SEQUENCE [LARGE SCALE GENOMIC DNA]</scope>
    <source>
        <strain evidence="3">Tanzania (2000708)</strain>
    </source>
</reference>
<accession>A0A024WCV8</accession>
<gene>
    <name evidence="2" type="ORF">PFTANZ_01161</name>
</gene>
<organism evidence="2 3">
    <name type="scientific">Plasmodium falciparum Tanzania</name>
    <name type="common">2000708</name>
    <dbReference type="NCBI Taxonomy" id="1036725"/>
    <lineage>
        <taxon>Eukaryota</taxon>
        <taxon>Sar</taxon>
        <taxon>Alveolata</taxon>
        <taxon>Apicomplexa</taxon>
        <taxon>Aconoidasida</taxon>
        <taxon>Haemosporida</taxon>
        <taxon>Plasmodiidae</taxon>
        <taxon>Plasmodium</taxon>
        <taxon>Plasmodium (Laverania)</taxon>
    </lineage>
</organism>
<dbReference type="SMR" id="A0A024WCV8"/>
<dbReference type="AlphaFoldDB" id="A0A024WCV8"/>
<keyword evidence="1" id="KW-0732">Signal</keyword>
<evidence type="ECO:0000313" key="2">
    <source>
        <dbReference type="EMBL" id="ETW38061.1"/>
    </source>
</evidence>
<feature type="chain" id="PRO_5001540423" description="Secreted ookinete protein" evidence="1">
    <location>
        <begin position="19"/>
        <end position="203"/>
    </location>
</feature>
<sequence length="203" mass="23516">MAVLFFLFLNMLFYSTNCEQSEILPLGDIISSVADITNAITSNQKEGSINDAVTDSLPKINLKIVPSKKLHITKSDLVFLLSELRQEIRRQMGILEDELEEKERMRQRSSSLWNDKESAIYTPNEKINESQEVSTIEDEEEKEEIEDLLDSLNKIKNEDNDNTKENVTYDIEIHENRDTHKQNDLLNDKGFKQKLLRNGPLMK</sequence>
<dbReference type="Proteomes" id="UP000030708">
    <property type="component" value="Unassembled WGS sequence"/>
</dbReference>
<evidence type="ECO:0008006" key="4">
    <source>
        <dbReference type="Google" id="ProtNLM"/>
    </source>
</evidence>
<reference evidence="2 3" key="2">
    <citation type="submission" date="2013-02" db="EMBL/GenBank/DDBJ databases">
        <title>The Genome Sequence of Plasmodium falciparum Tanzania (2000708).</title>
        <authorList>
            <consortium name="The Broad Institute Genome Sequencing Platform"/>
            <consortium name="The Broad Institute Genome Sequencing Center for Infectious Disease"/>
            <person name="Neafsey D."/>
            <person name="Cheeseman I."/>
            <person name="Volkman S."/>
            <person name="Adams J."/>
            <person name="Walker B."/>
            <person name="Young S.K."/>
            <person name="Zeng Q."/>
            <person name="Gargeya S."/>
            <person name="Fitzgerald M."/>
            <person name="Haas B."/>
            <person name="Abouelleil A."/>
            <person name="Alvarado L."/>
            <person name="Arachchi H.M."/>
            <person name="Berlin A.M."/>
            <person name="Chapman S.B."/>
            <person name="Dewar J."/>
            <person name="Goldberg J."/>
            <person name="Griggs A."/>
            <person name="Gujja S."/>
            <person name="Hansen M."/>
            <person name="Howarth C."/>
            <person name="Imamovic A."/>
            <person name="Larimer J."/>
            <person name="McCowan C."/>
            <person name="Murphy C."/>
            <person name="Neiman D."/>
            <person name="Pearson M."/>
            <person name="Priest M."/>
            <person name="Roberts A."/>
            <person name="Saif S."/>
            <person name="Shea T."/>
            <person name="Sisk P."/>
            <person name="Sykes S."/>
            <person name="Wortman J."/>
            <person name="Nusbaum C."/>
            <person name="Birren B."/>
        </authorList>
    </citation>
    <scope>NUCLEOTIDE SEQUENCE [LARGE SCALE GENOMIC DNA]</scope>
    <source>
        <strain evidence="3">Tanzania (2000708)</strain>
    </source>
</reference>